<proteinExistence type="predicted"/>
<evidence type="ECO:0000313" key="8">
    <source>
        <dbReference type="EMBL" id="TID45773.1"/>
    </source>
</evidence>
<feature type="transmembrane region" description="Helical" evidence="4">
    <location>
        <begin position="199"/>
        <end position="221"/>
    </location>
</feature>
<dbReference type="CDD" id="cd17477">
    <property type="entry name" value="MFS_YcaD_like"/>
    <property type="match status" value="1"/>
</dbReference>
<evidence type="ECO:0000256" key="2">
    <source>
        <dbReference type="ARBA" id="ARBA00022989"/>
    </source>
</evidence>
<gene>
    <name evidence="7" type="ORF">D6J04_07480</name>
    <name evidence="6" type="ORF">DB745_03090</name>
    <name evidence="8" type="ORF">DIZ81_03085</name>
</gene>
<dbReference type="PANTHER" id="PTHR23521:SF3">
    <property type="entry name" value="MFS TRANSPORTER"/>
    <property type="match status" value="1"/>
</dbReference>
<dbReference type="EMBL" id="QCXM01000002">
    <property type="protein sequence ID" value="PUT49009.1"/>
    <property type="molecule type" value="Genomic_DNA"/>
</dbReference>
<reference evidence="7 10" key="3">
    <citation type="submission" date="2018-09" db="EMBL/GenBank/DDBJ databases">
        <title>Draft genome sequences of Legionella taurinensis isolated from water samples.</title>
        <authorList>
            <person name="Chakeri A."/>
            <person name="Allerberger F."/>
            <person name="Kundi M."/>
            <person name="Ruppitsch W."/>
            <person name="Schmid D."/>
        </authorList>
    </citation>
    <scope>NUCLEOTIDE SEQUENCE [LARGE SCALE GENOMIC DNA]</scope>
    <source>
        <strain evidence="7 10">4570-18-6</strain>
    </source>
</reference>
<comment type="caution">
    <text evidence="7">The sequence shown here is derived from an EMBL/GenBank/DDBJ whole genome shotgun (WGS) entry which is preliminary data.</text>
</comment>
<evidence type="ECO:0000313" key="9">
    <source>
        <dbReference type="Proteomes" id="UP000251035"/>
    </source>
</evidence>
<dbReference type="InterPro" id="IPR047200">
    <property type="entry name" value="MFS_YcaD-like"/>
</dbReference>
<dbReference type="GO" id="GO:0005886">
    <property type="term" value="C:plasma membrane"/>
    <property type="evidence" value="ECO:0007669"/>
    <property type="project" value="TreeGrafter"/>
</dbReference>
<dbReference type="InterPro" id="IPR036259">
    <property type="entry name" value="MFS_trans_sf"/>
</dbReference>
<keyword evidence="1 4" id="KW-0812">Transmembrane</keyword>
<reference evidence="6 9" key="1">
    <citation type="submission" date="2018-04" db="EMBL/GenBank/DDBJ databases">
        <title>Whole genome sequence comparison of clinical and drinking water Legionella pneumophila isolates associated with the Flint Water Crisis.</title>
        <authorList>
            <person name="Garner E."/>
            <person name="Brown C."/>
            <person name="Schwake O."/>
            <person name="Coil D."/>
            <person name="Jospin G."/>
            <person name="Eisen J."/>
            <person name="Edwards M."/>
            <person name="Pruden A."/>
        </authorList>
    </citation>
    <scope>NUCLEOTIDE SEQUENCE [LARGE SCALE GENOMIC DNA]</scope>
    <source>
        <strain evidence="6 9">Genessee03</strain>
    </source>
</reference>
<feature type="transmembrane region" description="Helical" evidence="4">
    <location>
        <begin position="98"/>
        <end position="120"/>
    </location>
</feature>
<dbReference type="Proteomes" id="UP000306421">
    <property type="component" value="Unassembled WGS sequence"/>
</dbReference>
<name>A0A3A5L993_9GAMM</name>
<feature type="transmembrane region" description="Helical" evidence="4">
    <location>
        <begin position="328"/>
        <end position="347"/>
    </location>
</feature>
<dbReference type="PANTHER" id="PTHR23521">
    <property type="entry name" value="TRANSPORTER MFS SUPERFAMILY"/>
    <property type="match status" value="1"/>
</dbReference>
<dbReference type="Gene3D" id="1.20.1250.20">
    <property type="entry name" value="MFS general substrate transporter like domains"/>
    <property type="match status" value="2"/>
</dbReference>
<dbReference type="InterPro" id="IPR011701">
    <property type="entry name" value="MFS"/>
</dbReference>
<evidence type="ECO:0000313" key="10">
    <source>
        <dbReference type="Proteomes" id="UP000270757"/>
    </source>
</evidence>
<feature type="transmembrane region" description="Helical" evidence="4">
    <location>
        <begin position="132"/>
        <end position="152"/>
    </location>
</feature>
<evidence type="ECO:0000259" key="5">
    <source>
        <dbReference type="PROSITE" id="PS50850"/>
    </source>
</evidence>
<feature type="transmembrane region" description="Helical" evidence="4">
    <location>
        <begin position="353"/>
        <end position="371"/>
    </location>
</feature>
<feature type="transmembrane region" description="Helical" evidence="4">
    <location>
        <begin position="41"/>
        <end position="61"/>
    </location>
</feature>
<feature type="transmembrane region" description="Helical" evidence="4">
    <location>
        <begin position="158"/>
        <end position="179"/>
    </location>
</feature>
<protein>
    <submittedName>
        <fullName evidence="7">MFS transporter</fullName>
    </submittedName>
</protein>
<keyword evidence="2 4" id="KW-1133">Transmembrane helix</keyword>
<dbReference type="SUPFAM" id="SSF103473">
    <property type="entry name" value="MFS general substrate transporter"/>
    <property type="match status" value="1"/>
</dbReference>
<reference evidence="8 11" key="2">
    <citation type="submission" date="2018-04" db="EMBL/GenBank/DDBJ databases">
        <title>Whole genome sequence comparison of clinical and drinking water Legionella pneumophila isolates.</title>
        <authorList>
            <person name="Garner E."/>
        </authorList>
    </citation>
    <scope>NUCLEOTIDE SEQUENCE [LARGE SCALE GENOMIC DNA]</scope>
    <source>
        <strain evidence="8 11">WH02</strain>
    </source>
</reference>
<organism evidence="7 10">
    <name type="scientific">Legionella taurinensis</name>
    <dbReference type="NCBI Taxonomy" id="70611"/>
    <lineage>
        <taxon>Bacteria</taxon>
        <taxon>Pseudomonadati</taxon>
        <taxon>Pseudomonadota</taxon>
        <taxon>Gammaproteobacteria</taxon>
        <taxon>Legionellales</taxon>
        <taxon>Legionellaceae</taxon>
        <taxon>Legionella</taxon>
    </lineage>
</organism>
<feature type="transmembrane region" description="Helical" evidence="4">
    <location>
        <begin position="73"/>
        <end position="92"/>
    </location>
</feature>
<feature type="transmembrane region" description="Helical" evidence="4">
    <location>
        <begin position="265"/>
        <end position="283"/>
    </location>
</feature>
<evidence type="ECO:0000313" key="7">
    <source>
        <dbReference type="EMBL" id="RJT47393.1"/>
    </source>
</evidence>
<dbReference type="Pfam" id="PF07690">
    <property type="entry name" value="MFS_1"/>
    <property type="match status" value="1"/>
</dbReference>
<dbReference type="InterPro" id="IPR020846">
    <property type="entry name" value="MFS_dom"/>
</dbReference>
<dbReference type="EMBL" id="QFGG01000002">
    <property type="protein sequence ID" value="TID45773.1"/>
    <property type="molecule type" value="Genomic_DNA"/>
</dbReference>
<evidence type="ECO:0000313" key="11">
    <source>
        <dbReference type="Proteomes" id="UP000306421"/>
    </source>
</evidence>
<dbReference type="Proteomes" id="UP000270757">
    <property type="component" value="Unassembled WGS sequence"/>
</dbReference>
<feature type="domain" description="Major facilitator superfamily (MFS) profile" evidence="5">
    <location>
        <begin position="7"/>
        <end position="377"/>
    </location>
</feature>
<dbReference type="AlphaFoldDB" id="A0A3A5L993"/>
<accession>A0A3A5L993</accession>
<feature type="transmembrane region" description="Helical" evidence="4">
    <location>
        <begin position="12"/>
        <end position="35"/>
    </location>
</feature>
<sequence length="396" mass="43209">MTPLIKCALAPLLSLFIFLLGTGFVSTLLILKMTLAQASTGFMGAITSVFYIGVVAGSLRTEQMILRWGYRHAYGLFSLILALCCLLHGFFYEPLLWLILRFIAGFVTAGVFVVIESWLLSVSSSRNRGQIMAWYMIAFYSAQSVSQFILCLKDTSPFFLYELAALLSVISVMPIAFLARSIPRLTSSSSVPRIALLKASIPGLTGALVSGLIMGVIYGLLPVYLSALSGGVSLVATYMFAVIFGGMLLQYPLGKWSDQGDRRQVLMRVTVLTILTLLCLIGFKGPSAWLFSFMMLFGGLTFALYPISVSDACDALAPEDIVAATQTLLLAYSVGAMAGPVIASFFMQELGNRGLFIYCIVACAATLPIYAQKRERLQSREFIRTGRLPLDLKKPD</sequence>
<keyword evidence="3 4" id="KW-0472">Membrane</keyword>
<evidence type="ECO:0000256" key="4">
    <source>
        <dbReference type="SAM" id="Phobius"/>
    </source>
</evidence>
<evidence type="ECO:0000313" key="6">
    <source>
        <dbReference type="EMBL" id="PUT49009.1"/>
    </source>
</evidence>
<dbReference type="EMBL" id="QZWB01000006">
    <property type="protein sequence ID" value="RJT47393.1"/>
    <property type="molecule type" value="Genomic_DNA"/>
</dbReference>
<evidence type="ECO:0000256" key="1">
    <source>
        <dbReference type="ARBA" id="ARBA00022692"/>
    </source>
</evidence>
<evidence type="ECO:0000256" key="3">
    <source>
        <dbReference type="ARBA" id="ARBA00023136"/>
    </source>
</evidence>
<dbReference type="GO" id="GO:0022857">
    <property type="term" value="F:transmembrane transporter activity"/>
    <property type="evidence" value="ECO:0007669"/>
    <property type="project" value="InterPro"/>
</dbReference>
<keyword evidence="9" id="KW-1185">Reference proteome</keyword>
<dbReference type="OrthoDB" id="9810614at2"/>
<dbReference type="PROSITE" id="PS50850">
    <property type="entry name" value="MFS"/>
    <property type="match status" value="1"/>
</dbReference>
<dbReference type="RefSeq" id="WP_108291188.1">
    <property type="nucleotide sequence ID" value="NZ_CAAAIR010000004.1"/>
</dbReference>
<dbReference type="Proteomes" id="UP000251035">
    <property type="component" value="Unassembled WGS sequence"/>
</dbReference>
<feature type="transmembrane region" description="Helical" evidence="4">
    <location>
        <begin position="227"/>
        <end position="253"/>
    </location>
</feature>
<feature type="transmembrane region" description="Helical" evidence="4">
    <location>
        <begin position="289"/>
        <end position="307"/>
    </location>
</feature>